<keyword evidence="6 8" id="KW-0963">Cytoplasm</keyword>
<dbReference type="HAMAP" id="MF_00125">
    <property type="entry name" value="HisZ"/>
    <property type="match status" value="1"/>
</dbReference>
<dbReference type="NCBIfam" id="NF009086">
    <property type="entry name" value="PRK12421.1"/>
    <property type="match status" value="1"/>
</dbReference>
<evidence type="ECO:0000256" key="6">
    <source>
        <dbReference type="ARBA" id="ARBA00022490"/>
    </source>
</evidence>
<comment type="subunit">
    <text evidence="4 8">Heteromultimer composed of HisG and HisZ subunits.</text>
</comment>
<keyword evidence="10" id="KW-0808">Transferase</keyword>
<comment type="similarity">
    <text evidence="3 8">Belongs to the class-II aminoacyl-tRNA synthetase family. HisZ subfamily.</text>
</comment>
<dbReference type="Pfam" id="PF13393">
    <property type="entry name" value="tRNA-synt_His"/>
    <property type="match status" value="1"/>
</dbReference>
<protein>
    <recommendedName>
        <fullName evidence="5 8">ATP phosphoribosyltransferase regulatory subunit</fullName>
    </recommendedName>
</protein>
<dbReference type="Proteomes" id="UP001059934">
    <property type="component" value="Chromosome"/>
</dbReference>
<dbReference type="SUPFAM" id="SSF55681">
    <property type="entry name" value="Class II aaRS and biotin synthetases"/>
    <property type="match status" value="1"/>
</dbReference>
<keyword evidence="10" id="KW-0328">Glycosyltransferase</keyword>
<reference evidence="10" key="1">
    <citation type="submission" date="2022-08" db="EMBL/GenBank/DDBJ databases">
        <title>Catabolic pathway analysis in culturable SAR92 clade bacteria reveals their overlooked roles in DMSP degradation in coastal seas.</title>
        <authorList>
            <person name="He X."/>
            <person name="Zhang X."/>
            <person name="Zhang Y."/>
        </authorList>
    </citation>
    <scope>NUCLEOTIDE SEQUENCE</scope>
    <source>
        <strain evidence="10">H455</strain>
    </source>
</reference>
<comment type="function">
    <text evidence="7 8">Required for the first step of histidine biosynthesis. May allow the feedback regulation of ATP phosphoribosyltransferase activity by histidine.</text>
</comment>
<accession>A0ABY5TMX8</accession>
<dbReference type="PANTHER" id="PTHR43707:SF1">
    <property type="entry name" value="HISTIDINE--TRNA LIGASE, MITOCHONDRIAL-RELATED"/>
    <property type="match status" value="1"/>
</dbReference>
<evidence type="ECO:0000259" key="9">
    <source>
        <dbReference type="Pfam" id="PF13393"/>
    </source>
</evidence>
<dbReference type="InterPro" id="IPR004517">
    <property type="entry name" value="HisZ"/>
</dbReference>
<comment type="pathway">
    <text evidence="2 8">Amino-acid biosynthesis; L-histidine biosynthesis; L-histidine from 5-phospho-alpha-D-ribose 1-diphosphate: step 1/9.</text>
</comment>
<evidence type="ECO:0000256" key="7">
    <source>
        <dbReference type="ARBA" id="ARBA00025246"/>
    </source>
</evidence>
<evidence type="ECO:0000313" key="11">
    <source>
        <dbReference type="Proteomes" id="UP001059934"/>
    </source>
</evidence>
<keyword evidence="11" id="KW-1185">Reference proteome</keyword>
<comment type="subcellular location">
    <subcellularLocation>
        <location evidence="1 8">Cytoplasm</location>
    </subcellularLocation>
</comment>
<dbReference type="PIRSF" id="PIRSF001549">
    <property type="entry name" value="His-tRNA_synth"/>
    <property type="match status" value="1"/>
</dbReference>
<feature type="domain" description="Class II Histidinyl-tRNA synthetase (HisRS)-like catalytic core" evidence="9">
    <location>
        <begin position="12"/>
        <end position="321"/>
    </location>
</feature>
<proteinExistence type="inferred from homology"/>
<evidence type="ECO:0000256" key="4">
    <source>
        <dbReference type="ARBA" id="ARBA00011496"/>
    </source>
</evidence>
<dbReference type="CDD" id="cd00773">
    <property type="entry name" value="HisRS-like_core"/>
    <property type="match status" value="1"/>
</dbReference>
<evidence type="ECO:0000256" key="3">
    <source>
        <dbReference type="ARBA" id="ARBA00005539"/>
    </source>
</evidence>
<gene>
    <name evidence="8" type="primary">hisZ</name>
    <name evidence="10" type="ORF">NYF23_11170</name>
</gene>
<dbReference type="InterPro" id="IPR041715">
    <property type="entry name" value="HisRS-like_core"/>
</dbReference>
<dbReference type="NCBIfam" id="NF008935">
    <property type="entry name" value="PRK12292.1-1"/>
    <property type="match status" value="1"/>
</dbReference>
<dbReference type="Gene3D" id="3.30.930.10">
    <property type="entry name" value="Bira Bifunctional Protein, Domain 2"/>
    <property type="match status" value="1"/>
</dbReference>
<keyword evidence="8" id="KW-0368">Histidine biosynthesis</keyword>
<name>A0ABY5TMX8_9GAMM</name>
<sequence length="396" mass="42867">MTIADRWLLPDGVDEVLPERAQVVEHLRRQLLDLYNCWGYDLVIPPMVEFTDSLLSGSGSDLDLMTFRITDQLSGRMMGIRADITPQTARMDAHSLRREGPSRLCYAGTVLHTRPRGPLESRTPISIGVELFGEATVAADIEVIELLLQSISSAGVENVHLDLGHVDIFRGLLADAGLSADSEAQLFDLVQRKAARELAQWIESNISDPQLAGWLNVLPSLAGSVEVLAAARDKLAGAPAAVLAAVAQLEEIVTAIAQRNVTVYLDLGELPGYHYHTGVVFAAYVQGYGKALGNGGRYDHVGDAFGRPRPATGFACNLKSLVSQSANNEAAKLGIFVAHSSNPAVAEQITQQITELRSQGERVVQGFADQLVDYSELNCDRALVEQDGSWVIQKLS</sequence>
<dbReference type="PANTHER" id="PTHR43707">
    <property type="entry name" value="HISTIDYL-TRNA SYNTHETASE"/>
    <property type="match status" value="1"/>
</dbReference>
<dbReference type="InterPro" id="IPR045864">
    <property type="entry name" value="aa-tRNA-synth_II/BPL/LPL"/>
</dbReference>
<comment type="miscellaneous">
    <text evidence="8">This function is generally fulfilled by the C-terminal part of HisG, which is missing in some bacteria such as this one.</text>
</comment>
<evidence type="ECO:0000313" key="10">
    <source>
        <dbReference type="EMBL" id="UVW34564.1"/>
    </source>
</evidence>
<evidence type="ECO:0000256" key="1">
    <source>
        <dbReference type="ARBA" id="ARBA00004496"/>
    </source>
</evidence>
<dbReference type="GO" id="GO:0016757">
    <property type="term" value="F:glycosyltransferase activity"/>
    <property type="evidence" value="ECO:0007669"/>
    <property type="project" value="UniProtKB-KW"/>
</dbReference>
<dbReference type="NCBIfam" id="TIGR00443">
    <property type="entry name" value="hisZ_biosyn_reg"/>
    <property type="match status" value="1"/>
</dbReference>
<keyword evidence="8" id="KW-0028">Amino-acid biosynthesis</keyword>
<dbReference type="InterPro" id="IPR004516">
    <property type="entry name" value="HisRS/HisZ"/>
</dbReference>
<organism evidence="10 11">
    <name type="scientific">SAR92 clade bacterium H455</name>
    <dbReference type="NCBI Taxonomy" id="2974818"/>
    <lineage>
        <taxon>Bacteria</taxon>
        <taxon>Pseudomonadati</taxon>
        <taxon>Pseudomonadota</taxon>
        <taxon>Gammaproteobacteria</taxon>
        <taxon>Cellvibrionales</taxon>
        <taxon>Porticoccaceae</taxon>
        <taxon>SAR92 clade</taxon>
    </lineage>
</organism>
<evidence type="ECO:0000256" key="2">
    <source>
        <dbReference type="ARBA" id="ARBA00004667"/>
    </source>
</evidence>
<dbReference type="EMBL" id="CP103416">
    <property type="protein sequence ID" value="UVW34564.1"/>
    <property type="molecule type" value="Genomic_DNA"/>
</dbReference>
<evidence type="ECO:0000256" key="8">
    <source>
        <dbReference type="HAMAP-Rule" id="MF_00125"/>
    </source>
</evidence>
<evidence type="ECO:0000256" key="5">
    <source>
        <dbReference type="ARBA" id="ARBA00020397"/>
    </source>
</evidence>